<feature type="compositionally biased region" description="Basic and acidic residues" evidence="5">
    <location>
        <begin position="306"/>
        <end position="345"/>
    </location>
</feature>
<dbReference type="SMART" id="SM00360">
    <property type="entry name" value="RRM"/>
    <property type="match status" value="1"/>
</dbReference>
<keyword evidence="2 4" id="KW-0694">RNA-binding</keyword>
<evidence type="ECO:0000256" key="5">
    <source>
        <dbReference type="SAM" id="MobiDB-lite"/>
    </source>
</evidence>
<name>A0AAW0XZ67_CHEQU</name>
<keyword evidence="3" id="KW-0539">Nucleus</keyword>
<dbReference type="Gene3D" id="3.30.70.330">
    <property type="match status" value="1"/>
</dbReference>
<comment type="subcellular location">
    <subcellularLocation>
        <location evidence="1">Nucleus</location>
        <location evidence="1">Nucleoplasm</location>
    </subcellularLocation>
</comment>
<evidence type="ECO:0000256" key="3">
    <source>
        <dbReference type="ARBA" id="ARBA00023242"/>
    </source>
</evidence>
<evidence type="ECO:0000256" key="4">
    <source>
        <dbReference type="PROSITE-ProRule" id="PRU00176"/>
    </source>
</evidence>
<evidence type="ECO:0000259" key="6">
    <source>
        <dbReference type="PROSITE" id="PS50102"/>
    </source>
</evidence>
<dbReference type="GO" id="GO:0003727">
    <property type="term" value="F:single-stranded RNA binding"/>
    <property type="evidence" value="ECO:0007669"/>
    <property type="project" value="TreeGrafter"/>
</dbReference>
<keyword evidence="8" id="KW-1185">Reference proteome</keyword>
<feature type="non-terminal residue" evidence="7">
    <location>
        <position position="1"/>
    </location>
</feature>
<reference evidence="7 8" key="1">
    <citation type="journal article" date="2024" name="BMC Genomics">
        <title>Genome assembly of redclaw crayfish (Cherax quadricarinatus) provides insights into its immune adaptation and hypoxia tolerance.</title>
        <authorList>
            <person name="Liu Z."/>
            <person name="Zheng J."/>
            <person name="Li H."/>
            <person name="Fang K."/>
            <person name="Wang S."/>
            <person name="He J."/>
            <person name="Zhou D."/>
            <person name="Weng S."/>
            <person name="Chi M."/>
            <person name="Gu Z."/>
            <person name="He J."/>
            <person name="Li F."/>
            <person name="Wang M."/>
        </authorList>
    </citation>
    <scope>NUCLEOTIDE SEQUENCE [LARGE SCALE GENOMIC DNA]</scope>
    <source>
        <strain evidence="7">ZL_2023a</strain>
    </source>
</reference>
<feature type="compositionally biased region" description="Polar residues" evidence="5">
    <location>
        <begin position="253"/>
        <end position="264"/>
    </location>
</feature>
<organism evidence="7 8">
    <name type="scientific">Cherax quadricarinatus</name>
    <name type="common">Australian red claw crayfish</name>
    <dbReference type="NCBI Taxonomy" id="27406"/>
    <lineage>
        <taxon>Eukaryota</taxon>
        <taxon>Metazoa</taxon>
        <taxon>Ecdysozoa</taxon>
        <taxon>Arthropoda</taxon>
        <taxon>Crustacea</taxon>
        <taxon>Multicrustacea</taxon>
        <taxon>Malacostraca</taxon>
        <taxon>Eumalacostraca</taxon>
        <taxon>Eucarida</taxon>
        <taxon>Decapoda</taxon>
        <taxon>Pleocyemata</taxon>
        <taxon>Astacidea</taxon>
        <taxon>Parastacoidea</taxon>
        <taxon>Parastacidae</taxon>
        <taxon>Cherax</taxon>
    </lineage>
</organism>
<feature type="compositionally biased region" description="Basic and acidic residues" evidence="5">
    <location>
        <begin position="359"/>
        <end position="372"/>
    </location>
</feature>
<sequence>ASVESCFSVYLDEAFLLRLLCKSLCQDRSLPQVLDTSEGAQKARNHHQRGDMDDESRTVWVGNFDPERVTQELLYELFLQAGPLHYVRIPKDRATGKLKNFAFVCYRHDVSVAYAIELLNGIQLFKRNLKVQSRYLQNLQQSGAASGPGGIHTLDPFCSTNAHIAIPQRCVQQSLMGAASGFLGAPAGNIPINVLQMAQKQVLLLAANQPILLSDNPMLNAPRHQTFDRDGSVNYGRHYPSQREIHYGGQNRYHGNSTGRPRSLDNETMQAMKSHFNRQAEDNSKMLAQIHQQQGRFDYSRLGPPRTEHSNRQNDDRYSRHNDDRYSRHNDDRYSRHNERHDSASRHQRYSDNYGGFHNHNDRSGRNRHDPYSRSSRH</sequence>
<evidence type="ECO:0000256" key="1">
    <source>
        <dbReference type="ARBA" id="ARBA00004642"/>
    </source>
</evidence>
<evidence type="ECO:0000313" key="7">
    <source>
        <dbReference type="EMBL" id="KAK8748340.1"/>
    </source>
</evidence>
<dbReference type="Proteomes" id="UP001445076">
    <property type="component" value="Unassembled WGS sequence"/>
</dbReference>
<dbReference type="InterPro" id="IPR000504">
    <property type="entry name" value="RRM_dom"/>
</dbReference>
<dbReference type="EMBL" id="JARKIK010000012">
    <property type="protein sequence ID" value="KAK8748340.1"/>
    <property type="molecule type" value="Genomic_DNA"/>
</dbReference>
<dbReference type="InterPro" id="IPR012677">
    <property type="entry name" value="Nucleotide-bd_a/b_plait_sf"/>
</dbReference>
<proteinExistence type="predicted"/>
<evidence type="ECO:0000313" key="8">
    <source>
        <dbReference type="Proteomes" id="UP001445076"/>
    </source>
</evidence>
<dbReference type="PANTHER" id="PTHR13798:SF11">
    <property type="entry name" value="RNA-BINDING PROTEIN 7-RELATED"/>
    <property type="match status" value="1"/>
</dbReference>
<comment type="caution">
    <text evidence="7">The sequence shown here is derived from an EMBL/GenBank/DDBJ whole genome shotgun (WGS) entry which is preliminary data.</text>
</comment>
<gene>
    <name evidence="7" type="ORF">OTU49_016090</name>
</gene>
<dbReference type="SUPFAM" id="SSF54928">
    <property type="entry name" value="RNA-binding domain, RBD"/>
    <property type="match status" value="1"/>
</dbReference>
<feature type="domain" description="RRM" evidence="6">
    <location>
        <begin position="57"/>
        <end position="132"/>
    </location>
</feature>
<dbReference type="AlphaFoldDB" id="A0AAW0XZ67"/>
<accession>A0AAW0XZ67</accession>
<dbReference type="InterPro" id="IPR035979">
    <property type="entry name" value="RBD_domain_sf"/>
</dbReference>
<dbReference type="Pfam" id="PF00076">
    <property type="entry name" value="RRM_1"/>
    <property type="match status" value="1"/>
</dbReference>
<evidence type="ECO:0000256" key="2">
    <source>
        <dbReference type="ARBA" id="ARBA00022884"/>
    </source>
</evidence>
<feature type="region of interest" description="Disordered" evidence="5">
    <location>
        <begin position="243"/>
        <end position="264"/>
    </location>
</feature>
<protein>
    <recommendedName>
        <fullName evidence="6">RRM domain-containing protein</fullName>
    </recommendedName>
</protein>
<dbReference type="PROSITE" id="PS50102">
    <property type="entry name" value="RRM"/>
    <property type="match status" value="1"/>
</dbReference>
<dbReference type="GO" id="GO:0000381">
    <property type="term" value="P:regulation of alternative mRNA splicing, via spliceosome"/>
    <property type="evidence" value="ECO:0007669"/>
    <property type="project" value="TreeGrafter"/>
</dbReference>
<dbReference type="GO" id="GO:0005654">
    <property type="term" value="C:nucleoplasm"/>
    <property type="evidence" value="ECO:0007669"/>
    <property type="project" value="UniProtKB-SubCell"/>
</dbReference>
<dbReference type="PANTHER" id="PTHR13798">
    <property type="entry name" value="RNA BINDING MOTIF RBM PROTEIN -RELATED"/>
    <property type="match status" value="1"/>
</dbReference>
<dbReference type="InterPro" id="IPR052285">
    <property type="entry name" value="NEXT_complex_subunit"/>
</dbReference>
<feature type="region of interest" description="Disordered" evidence="5">
    <location>
        <begin position="297"/>
        <end position="378"/>
    </location>
</feature>